<dbReference type="PANTHER" id="PTHR12537">
    <property type="entry name" value="RNA BINDING PROTEIN PUMILIO-RELATED"/>
    <property type="match status" value="1"/>
</dbReference>
<dbReference type="GO" id="GO:0006417">
    <property type="term" value="P:regulation of translation"/>
    <property type="evidence" value="ECO:0007669"/>
    <property type="project" value="UniProtKB-KW"/>
</dbReference>
<dbReference type="Pfam" id="PF00806">
    <property type="entry name" value="PUF"/>
    <property type="match status" value="4"/>
</dbReference>
<dbReference type="Proteomes" id="UP000287651">
    <property type="component" value="Unassembled WGS sequence"/>
</dbReference>
<feature type="repeat" description="Pumilio" evidence="3">
    <location>
        <begin position="114"/>
        <end position="155"/>
    </location>
</feature>
<protein>
    <recommendedName>
        <fullName evidence="4">PUM-HD domain-containing protein</fullName>
    </recommendedName>
</protein>
<dbReference type="SMART" id="SM00025">
    <property type="entry name" value="Pumilio"/>
    <property type="match status" value="4"/>
</dbReference>
<feature type="non-terminal residue" evidence="5">
    <location>
        <position position="1"/>
    </location>
</feature>
<evidence type="ECO:0000256" key="2">
    <source>
        <dbReference type="ARBA" id="ARBA00022845"/>
    </source>
</evidence>
<comment type="caution">
    <text evidence="5">The sequence shown here is derived from an EMBL/GenBank/DDBJ whole genome shotgun (WGS) entry which is preliminary data.</text>
</comment>
<evidence type="ECO:0000259" key="4">
    <source>
        <dbReference type="PROSITE" id="PS50303"/>
    </source>
</evidence>
<dbReference type="SUPFAM" id="SSF48371">
    <property type="entry name" value="ARM repeat"/>
    <property type="match status" value="1"/>
</dbReference>
<dbReference type="InterPro" id="IPR001313">
    <property type="entry name" value="Pumilio_RNA-bd_rpt"/>
</dbReference>
<dbReference type="EMBL" id="AMZH03016423">
    <property type="protein sequence ID" value="RRT44508.1"/>
    <property type="molecule type" value="Genomic_DNA"/>
</dbReference>
<evidence type="ECO:0000313" key="6">
    <source>
        <dbReference type="Proteomes" id="UP000287651"/>
    </source>
</evidence>
<gene>
    <name evidence="5" type="ORF">B296_00054043</name>
</gene>
<feature type="repeat" description="Pumilio" evidence="3">
    <location>
        <begin position="6"/>
        <end position="41"/>
    </location>
</feature>
<keyword evidence="2" id="KW-0810">Translation regulation</keyword>
<evidence type="ECO:0000256" key="1">
    <source>
        <dbReference type="ARBA" id="ARBA00022737"/>
    </source>
</evidence>
<dbReference type="InterPro" id="IPR033133">
    <property type="entry name" value="PUM-HD"/>
</dbReference>
<organism evidence="5 6">
    <name type="scientific">Ensete ventricosum</name>
    <name type="common">Abyssinian banana</name>
    <name type="synonym">Musa ensete</name>
    <dbReference type="NCBI Taxonomy" id="4639"/>
    <lineage>
        <taxon>Eukaryota</taxon>
        <taxon>Viridiplantae</taxon>
        <taxon>Streptophyta</taxon>
        <taxon>Embryophyta</taxon>
        <taxon>Tracheophyta</taxon>
        <taxon>Spermatophyta</taxon>
        <taxon>Magnoliopsida</taxon>
        <taxon>Liliopsida</taxon>
        <taxon>Zingiberales</taxon>
        <taxon>Musaceae</taxon>
        <taxon>Ensete</taxon>
    </lineage>
</organism>
<evidence type="ECO:0000313" key="5">
    <source>
        <dbReference type="EMBL" id="RRT44508.1"/>
    </source>
</evidence>
<proteinExistence type="predicted"/>
<dbReference type="AlphaFoldDB" id="A0A426XY78"/>
<dbReference type="GO" id="GO:0005737">
    <property type="term" value="C:cytoplasm"/>
    <property type="evidence" value="ECO:0007669"/>
    <property type="project" value="TreeGrafter"/>
</dbReference>
<dbReference type="InterPro" id="IPR016024">
    <property type="entry name" value="ARM-type_fold"/>
</dbReference>
<evidence type="ECO:0000256" key="3">
    <source>
        <dbReference type="PROSITE-ProRule" id="PRU00317"/>
    </source>
</evidence>
<reference evidence="5 6" key="1">
    <citation type="journal article" date="2014" name="Agronomy (Basel)">
        <title>A Draft Genome Sequence for Ensete ventricosum, the Drought-Tolerant Tree Against Hunger.</title>
        <authorList>
            <person name="Harrison J."/>
            <person name="Moore K.A."/>
            <person name="Paszkiewicz K."/>
            <person name="Jones T."/>
            <person name="Grant M."/>
            <person name="Ambacheew D."/>
            <person name="Muzemil S."/>
            <person name="Studholme D.J."/>
        </authorList>
    </citation>
    <scope>NUCLEOTIDE SEQUENCE [LARGE SCALE GENOMIC DNA]</scope>
</reference>
<feature type="repeat" description="Pumilio" evidence="3">
    <location>
        <begin position="42"/>
        <end position="77"/>
    </location>
</feature>
<dbReference type="InterPro" id="IPR011989">
    <property type="entry name" value="ARM-like"/>
</dbReference>
<dbReference type="PROSITE" id="PS50302">
    <property type="entry name" value="PUM"/>
    <property type="match status" value="4"/>
</dbReference>
<feature type="repeat" description="Pumilio" evidence="3">
    <location>
        <begin position="78"/>
        <end position="113"/>
    </location>
</feature>
<dbReference type="Gene3D" id="1.25.10.10">
    <property type="entry name" value="Leucine-rich Repeat Variant"/>
    <property type="match status" value="1"/>
</dbReference>
<name>A0A426XY78_ENSVE</name>
<keyword evidence="1" id="KW-0677">Repeat</keyword>
<dbReference type="PROSITE" id="PS50303">
    <property type="entry name" value="PUM_HD"/>
    <property type="match status" value="1"/>
</dbReference>
<dbReference type="GO" id="GO:0003729">
    <property type="term" value="F:mRNA binding"/>
    <property type="evidence" value="ECO:0007669"/>
    <property type="project" value="TreeGrafter"/>
</dbReference>
<feature type="domain" description="PUM-HD" evidence="4">
    <location>
        <begin position="1"/>
        <end position="177"/>
    </location>
</feature>
<accession>A0A426XY78</accession>
<sequence>QFIFDAAAKHCVDIATHRHGCCVLQKCIASSTGEDKAKLVSEISANGYELARDPFGNYVVQYIVDMNNPLASTKLVSQFEGKYVQLSIQKFSSNVVEKCLRVFGEDAQATIITELLSVSHFEQLLQDPFANYVIRSALENSKGSLYAALEEAILPHEAMLRTNPYSKRIFSRLRLKK</sequence>
<dbReference type="PANTHER" id="PTHR12537:SF13">
    <property type="entry name" value="PUMILIO HOMOLOGY DOMAIN FAMILY MEMBER 4"/>
    <property type="match status" value="1"/>
</dbReference>